<protein>
    <submittedName>
        <fullName evidence="1">Uncharacterized protein</fullName>
    </submittedName>
</protein>
<sequence length="186" mass="21499">MEMELLEHLEKKFKDEQRDRAPLLGGKAGIVQPGKEKLWDDPIVVFQDLKGVCKKCGERQFTRAWSGRIRGNGFKLTKSRFRLDIRMKFCPVKEFWAALMDFMAMTISNAMVFIEVLLTLGNQMYLLVFSSLIANQATLKDYELDIVISVVFVSSSVRVNVKTIPLTSKRAERMQEKSEEKNYEHL</sequence>
<proteinExistence type="predicted"/>
<evidence type="ECO:0000313" key="1">
    <source>
        <dbReference type="EMBL" id="TRZ22211.1"/>
    </source>
</evidence>
<name>A0A8K1GQS9_9PASS</name>
<organism evidence="1 2">
    <name type="scientific">Zosterops borbonicus</name>
    <dbReference type="NCBI Taxonomy" id="364589"/>
    <lineage>
        <taxon>Eukaryota</taxon>
        <taxon>Metazoa</taxon>
        <taxon>Chordata</taxon>
        <taxon>Craniata</taxon>
        <taxon>Vertebrata</taxon>
        <taxon>Euteleostomi</taxon>
        <taxon>Archelosauria</taxon>
        <taxon>Archosauria</taxon>
        <taxon>Dinosauria</taxon>
        <taxon>Saurischia</taxon>
        <taxon>Theropoda</taxon>
        <taxon>Coelurosauria</taxon>
        <taxon>Aves</taxon>
        <taxon>Neognathae</taxon>
        <taxon>Neoaves</taxon>
        <taxon>Telluraves</taxon>
        <taxon>Australaves</taxon>
        <taxon>Passeriformes</taxon>
        <taxon>Sylvioidea</taxon>
        <taxon>Zosteropidae</taxon>
        <taxon>Zosterops</taxon>
    </lineage>
</organism>
<dbReference type="EMBL" id="SWJQ01000104">
    <property type="protein sequence ID" value="TRZ22211.1"/>
    <property type="molecule type" value="Genomic_DNA"/>
</dbReference>
<dbReference type="AlphaFoldDB" id="A0A8K1GQS9"/>
<evidence type="ECO:0000313" key="2">
    <source>
        <dbReference type="Proteomes" id="UP000796761"/>
    </source>
</evidence>
<accession>A0A8K1GQS9</accession>
<dbReference type="Proteomes" id="UP000796761">
    <property type="component" value="Unassembled WGS sequence"/>
</dbReference>
<gene>
    <name evidence="1" type="ORF">HGM15179_004917</name>
</gene>
<reference evidence="1" key="1">
    <citation type="submission" date="2019-04" db="EMBL/GenBank/DDBJ databases">
        <title>Genome assembly of Zosterops borbonicus 15179.</title>
        <authorList>
            <person name="Leroy T."/>
            <person name="Anselmetti Y."/>
            <person name="Tilak M.-K."/>
            <person name="Nabholz B."/>
        </authorList>
    </citation>
    <scope>NUCLEOTIDE SEQUENCE</scope>
    <source>
        <strain evidence="1">HGM_15179</strain>
        <tissue evidence="1">Muscle</tissue>
    </source>
</reference>
<comment type="caution">
    <text evidence="1">The sequence shown here is derived from an EMBL/GenBank/DDBJ whole genome shotgun (WGS) entry which is preliminary data.</text>
</comment>
<keyword evidence="2" id="KW-1185">Reference proteome</keyword>